<proteinExistence type="inferred from homology"/>
<comment type="subcellular location">
    <subcellularLocation>
        <location evidence="1 7">Cytoplasm</location>
    </subcellularLocation>
</comment>
<dbReference type="AlphaFoldDB" id="A0A0R1P9R9"/>
<dbReference type="SUPFAM" id="SSF46785">
    <property type="entry name" value="Winged helix' DNA-binding domain"/>
    <property type="match status" value="1"/>
</dbReference>
<dbReference type="UniPathway" id="UPA00068"/>
<evidence type="ECO:0000259" key="9">
    <source>
        <dbReference type="Pfam" id="PF02863"/>
    </source>
</evidence>
<dbReference type="Pfam" id="PF01316">
    <property type="entry name" value="Arg_repressor"/>
    <property type="match status" value="1"/>
</dbReference>
<dbReference type="PANTHER" id="PTHR34471">
    <property type="entry name" value="ARGININE REPRESSOR"/>
    <property type="match status" value="1"/>
</dbReference>
<dbReference type="EMBL" id="AZEQ01000006">
    <property type="protein sequence ID" value="KRL26314.1"/>
    <property type="molecule type" value="Genomic_DNA"/>
</dbReference>
<reference evidence="10 11" key="1">
    <citation type="journal article" date="2015" name="Genome Announc.">
        <title>Expanding the biotechnology potential of lactobacilli through comparative genomics of 213 strains and associated genera.</title>
        <authorList>
            <person name="Sun Z."/>
            <person name="Harris H.M."/>
            <person name="McCann A."/>
            <person name="Guo C."/>
            <person name="Argimon S."/>
            <person name="Zhang W."/>
            <person name="Yang X."/>
            <person name="Jeffery I.B."/>
            <person name="Cooney J.C."/>
            <person name="Kagawa T.F."/>
            <person name="Liu W."/>
            <person name="Song Y."/>
            <person name="Salvetti E."/>
            <person name="Wrobel A."/>
            <person name="Rasinkangas P."/>
            <person name="Parkhill J."/>
            <person name="Rea M.C."/>
            <person name="O'Sullivan O."/>
            <person name="Ritari J."/>
            <person name="Douillard F.P."/>
            <person name="Paul Ross R."/>
            <person name="Yang R."/>
            <person name="Briner A.E."/>
            <person name="Felis G.E."/>
            <person name="de Vos W.M."/>
            <person name="Barrangou R."/>
            <person name="Klaenhammer T.R."/>
            <person name="Caufield P.W."/>
            <person name="Cui Y."/>
            <person name="Zhang H."/>
            <person name="O'Toole P.W."/>
        </authorList>
    </citation>
    <scope>NUCLEOTIDE SEQUENCE [LARGE SCALE GENOMIC DNA]</scope>
    <source>
        <strain evidence="10 11">DSM 13345</strain>
    </source>
</reference>
<keyword evidence="3 7" id="KW-0963">Cytoplasm</keyword>
<dbReference type="GO" id="GO:0006526">
    <property type="term" value="P:L-arginine biosynthetic process"/>
    <property type="evidence" value="ECO:0007669"/>
    <property type="project" value="UniProtKB-UniPathway"/>
</dbReference>
<dbReference type="Gene3D" id="1.10.10.10">
    <property type="entry name" value="Winged helix-like DNA-binding domain superfamily/Winged helix DNA-binding domain"/>
    <property type="match status" value="1"/>
</dbReference>
<evidence type="ECO:0000256" key="7">
    <source>
        <dbReference type="HAMAP-Rule" id="MF_00173"/>
    </source>
</evidence>
<evidence type="ECO:0000256" key="4">
    <source>
        <dbReference type="ARBA" id="ARBA00023015"/>
    </source>
</evidence>
<dbReference type="PANTHER" id="PTHR34471:SF1">
    <property type="entry name" value="ARGININE REPRESSOR"/>
    <property type="match status" value="1"/>
</dbReference>
<accession>A0A0R1P9R9</accession>
<dbReference type="GO" id="GO:0005737">
    <property type="term" value="C:cytoplasm"/>
    <property type="evidence" value="ECO:0007669"/>
    <property type="project" value="UniProtKB-SubCell"/>
</dbReference>
<dbReference type="GO" id="GO:0034618">
    <property type="term" value="F:arginine binding"/>
    <property type="evidence" value="ECO:0007669"/>
    <property type="project" value="InterPro"/>
</dbReference>
<comment type="caution">
    <text evidence="10">The sequence shown here is derived from an EMBL/GenBank/DDBJ whole genome shotgun (WGS) entry which is preliminary data.</text>
</comment>
<dbReference type="PRINTS" id="PR01467">
    <property type="entry name" value="ARGREPRESSOR"/>
</dbReference>
<evidence type="ECO:0000256" key="3">
    <source>
        <dbReference type="ARBA" id="ARBA00022490"/>
    </source>
</evidence>
<evidence type="ECO:0000313" key="10">
    <source>
        <dbReference type="EMBL" id="KRL26314.1"/>
    </source>
</evidence>
<keyword evidence="7" id="KW-0678">Repressor</keyword>
<dbReference type="Pfam" id="PF02863">
    <property type="entry name" value="Arg_repressor_C"/>
    <property type="match status" value="1"/>
</dbReference>
<keyword evidence="5 7" id="KW-0238">DNA-binding</keyword>
<keyword evidence="4 7" id="KW-0805">Transcription regulation</keyword>
<dbReference type="GO" id="GO:1900079">
    <property type="term" value="P:regulation of arginine biosynthetic process"/>
    <property type="evidence" value="ECO:0007669"/>
    <property type="project" value="UniProtKB-UniRule"/>
</dbReference>
<dbReference type="SUPFAM" id="SSF55252">
    <property type="entry name" value="C-terminal domain of arginine repressor"/>
    <property type="match status" value="1"/>
</dbReference>
<dbReference type="GO" id="GO:0003700">
    <property type="term" value="F:DNA-binding transcription factor activity"/>
    <property type="evidence" value="ECO:0007669"/>
    <property type="project" value="UniProtKB-UniRule"/>
</dbReference>
<dbReference type="Proteomes" id="UP000050901">
    <property type="component" value="Unassembled WGS sequence"/>
</dbReference>
<evidence type="ECO:0000256" key="6">
    <source>
        <dbReference type="ARBA" id="ARBA00023163"/>
    </source>
</evidence>
<feature type="domain" description="Arginine repressor DNA-binding" evidence="8">
    <location>
        <begin position="6"/>
        <end position="73"/>
    </location>
</feature>
<evidence type="ECO:0000256" key="2">
    <source>
        <dbReference type="ARBA" id="ARBA00008316"/>
    </source>
</evidence>
<protein>
    <recommendedName>
        <fullName evidence="7">Arginine repressor</fullName>
    </recommendedName>
</protein>
<evidence type="ECO:0000259" key="8">
    <source>
        <dbReference type="Pfam" id="PF01316"/>
    </source>
</evidence>
<dbReference type="GO" id="GO:0051259">
    <property type="term" value="P:protein complex oligomerization"/>
    <property type="evidence" value="ECO:0007669"/>
    <property type="project" value="InterPro"/>
</dbReference>
<feature type="domain" description="Arginine repressor C-terminal" evidence="9">
    <location>
        <begin position="89"/>
        <end position="151"/>
    </location>
</feature>
<organism evidence="10 11">
    <name type="scientific">Limosilactobacillus mucosae DSM 13345</name>
    <dbReference type="NCBI Taxonomy" id="1423771"/>
    <lineage>
        <taxon>Bacteria</taxon>
        <taxon>Bacillati</taxon>
        <taxon>Bacillota</taxon>
        <taxon>Bacilli</taxon>
        <taxon>Lactobacillales</taxon>
        <taxon>Lactobacillaceae</taxon>
        <taxon>Limosilactobacillus</taxon>
    </lineage>
</organism>
<evidence type="ECO:0000313" key="11">
    <source>
        <dbReference type="Proteomes" id="UP000050901"/>
    </source>
</evidence>
<keyword evidence="6 7" id="KW-0804">Transcription</keyword>
<dbReference type="InterPro" id="IPR036388">
    <property type="entry name" value="WH-like_DNA-bd_sf"/>
</dbReference>
<keyword evidence="7" id="KW-0028">Amino-acid biosynthesis</keyword>
<dbReference type="InterPro" id="IPR036390">
    <property type="entry name" value="WH_DNA-bd_sf"/>
</dbReference>
<dbReference type="Gene3D" id="3.30.1360.40">
    <property type="match status" value="1"/>
</dbReference>
<dbReference type="InterPro" id="IPR001669">
    <property type="entry name" value="Arg_repress"/>
</dbReference>
<comment type="pathway">
    <text evidence="7">Amino-acid biosynthesis; L-arginine biosynthesis [regulation].</text>
</comment>
<dbReference type="InterPro" id="IPR020900">
    <property type="entry name" value="Arg_repress_DNA-bd"/>
</dbReference>
<comment type="similarity">
    <text evidence="2 7">Belongs to the ArgR family.</text>
</comment>
<evidence type="ECO:0000256" key="5">
    <source>
        <dbReference type="ARBA" id="ARBA00023125"/>
    </source>
</evidence>
<sequence length="154" mass="17360">MEVLSMKKSERQRHIQEIISNQYVERQEDLVKLLAKSGIRVTQATISRDIKDMQLLKVPSVGGGYHYSLPARRQDNKEERLANVMGNELQEMKRSDRFVSLSMRPGNGPVAAMLINQMKYPTVFTAIGDDATVLIVCHSAGAAVEFERTLQALR</sequence>
<evidence type="ECO:0000256" key="1">
    <source>
        <dbReference type="ARBA" id="ARBA00004496"/>
    </source>
</evidence>
<dbReference type="GO" id="GO:0003677">
    <property type="term" value="F:DNA binding"/>
    <property type="evidence" value="ECO:0007669"/>
    <property type="project" value="UniProtKB-KW"/>
</dbReference>
<dbReference type="InterPro" id="IPR020899">
    <property type="entry name" value="Arg_repress_C"/>
</dbReference>
<comment type="function">
    <text evidence="7">Regulates arginine biosynthesis genes.</text>
</comment>
<dbReference type="InterPro" id="IPR036251">
    <property type="entry name" value="Arg_repress_C_sf"/>
</dbReference>
<gene>
    <name evidence="7" type="primary">argR</name>
    <name evidence="10" type="ORF">FC47_GL001817</name>
</gene>
<dbReference type="HAMAP" id="MF_00173">
    <property type="entry name" value="Arg_repressor"/>
    <property type="match status" value="1"/>
</dbReference>
<keyword evidence="7" id="KW-0055">Arginine biosynthesis</keyword>
<dbReference type="PATRIC" id="fig|1423771.3.peg.1872"/>
<name>A0A0R1P9R9_LIMMU</name>